<protein>
    <recommendedName>
        <fullName evidence="1">Reverse transcriptase domain-containing protein</fullName>
    </recommendedName>
</protein>
<evidence type="ECO:0000313" key="2">
    <source>
        <dbReference type="EMBL" id="CEP09945.1"/>
    </source>
</evidence>
<dbReference type="PROSITE" id="PS50878">
    <property type="entry name" value="RT_POL"/>
    <property type="match status" value="1"/>
</dbReference>
<dbReference type="Proteomes" id="UP000054107">
    <property type="component" value="Unassembled WGS sequence"/>
</dbReference>
<feature type="domain" description="Reverse transcriptase" evidence="1">
    <location>
        <begin position="1"/>
        <end position="129"/>
    </location>
</feature>
<proteinExistence type="predicted"/>
<dbReference type="EMBL" id="LN722801">
    <property type="protein sequence ID" value="CEP09945.1"/>
    <property type="molecule type" value="Genomic_DNA"/>
</dbReference>
<dbReference type="InterPro" id="IPR000477">
    <property type="entry name" value="RT_dom"/>
</dbReference>
<keyword evidence="3" id="KW-1185">Reference proteome</keyword>
<dbReference type="SUPFAM" id="SSF56672">
    <property type="entry name" value="DNA/RNA polymerases"/>
    <property type="match status" value="1"/>
</dbReference>
<dbReference type="STRING" id="35722.A0A0B7N378"/>
<name>A0A0B7N378_9FUNG</name>
<evidence type="ECO:0000313" key="3">
    <source>
        <dbReference type="Proteomes" id="UP000054107"/>
    </source>
</evidence>
<evidence type="ECO:0000259" key="1">
    <source>
        <dbReference type="PROSITE" id="PS50878"/>
    </source>
</evidence>
<accession>A0A0B7N378</accession>
<gene>
    <name evidence="2" type="primary">PARPA_03542.1 scaffold 8339</name>
</gene>
<reference evidence="2 3" key="1">
    <citation type="submission" date="2014-09" db="EMBL/GenBank/DDBJ databases">
        <authorList>
            <person name="Ellenberger Sabrina"/>
        </authorList>
    </citation>
    <scope>NUCLEOTIDE SEQUENCE [LARGE SCALE GENOMIC DNA]</scope>
    <source>
        <strain evidence="2 3">CBS 412.66</strain>
    </source>
</reference>
<dbReference type="OrthoDB" id="2426083at2759"/>
<dbReference type="AlphaFoldDB" id="A0A0B7N378"/>
<dbReference type="Pfam" id="PF00078">
    <property type="entry name" value="RVT_1"/>
    <property type="match status" value="1"/>
</dbReference>
<organism evidence="2 3">
    <name type="scientific">Parasitella parasitica</name>
    <dbReference type="NCBI Taxonomy" id="35722"/>
    <lineage>
        <taxon>Eukaryota</taxon>
        <taxon>Fungi</taxon>
        <taxon>Fungi incertae sedis</taxon>
        <taxon>Mucoromycota</taxon>
        <taxon>Mucoromycotina</taxon>
        <taxon>Mucoromycetes</taxon>
        <taxon>Mucorales</taxon>
        <taxon>Mucorineae</taxon>
        <taxon>Mucoraceae</taxon>
        <taxon>Parasitella</taxon>
    </lineage>
</organism>
<sequence length="265" mass="30352">MGDNLIRININGYLCSAVARLRGLKQGDRLSPILYNLAFEPFLLLSIIHDRHFSGYVMGQERTKILCYADDALVFVHDASDLGRLQVHMDRYRAASNARFHHSKEAPMNIIHIHLVKEEDPLIYLDFPLVQSRLQRVKFGGSLFTKLKVAVQLHSTRSLSVVGRATVLSSLILSQIWYVLRVAPLTLADFQLLRLTAIQFLRKNIFLVISWRVWTFPRAQGGLAVVNIQLQASALYYRWLHPLLVQDRDTIKCPSSRFLPSQLPH</sequence>
<dbReference type="InterPro" id="IPR043502">
    <property type="entry name" value="DNA/RNA_pol_sf"/>
</dbReference>